<evidence type="ECO:0000256" key="5">
    <source>
        <dbReference type="ARBA" id="ARBA00022777"/>
    </source>
</evidence>
<dbReference type="NCBIfam" id="TIGR00229">
    <property type="entry name" value="sensory_box"/>
    <property type="match status" value="1"/>
</dbReference>
<dbReference type="InterPro" id="IPR000700">
    <property type="entry name" value="PAS-assoc_C"/>
</dbReference>
<dbReference type="CDD" id="cd00075">
    <property type="entry name" value="HATPase"/>
    <property type="match status" value="1"/>
</dbReference>
<evidence type="ECO:0000256" key="6">
    <source>
        <dbReference type="ARBA" id="ARBA00023012"/>
    </source>
</evidence>
<keyword evidence="6" id="KW-0902">Two-component regulatory system</keyword>
<dbReference type="InterPro" id="IPR035965">
    <property type="entry name" value="PAS-like_dom_sf"/>
</dbReference>
<dbReference type="SMART" id="SM00387">
    <property type="entry name" value="HATPase_c"/>
    <property type="match status" value="1"/>
</dbReference>
<evidence type="ECO:0000256" key="3">
    <source>
        <dbReference type="ARBA" id="ARBA00022553"/>
    </source>
</evidence>
<dbReference type="PROSITE" id="PS50109">
    <property type="entry name" value="HIS_KIN"/>
    <property type="match status" value="1"/>
</dbReference>
<dbReference type="Pfam" id="PF02518">
    <property type="entry name" value="HATPase_c"/>
    <property type="match status" value="1"/>
</dbReference>
<evidence type="ECO:0000313" key="9">
    <source>
        <dbReference type="EMBL" id="MDG0866697.1"/>
    </source>
</evidence>
<keyword evidence="11" id="KW-1185">Reference proteome</keyword>
<dbReference type="InterPro" id="IPR036890">
    <property type="entry name" value="HATPase_C_sf"/>
</dbReference>
<keyword evidence="3" id="KW-0597">Phosphoprotein</keyword>
<dbReference type="SUPFAM" id="SSF55785">
    <property type="entry name" value="PYP-like sensor domain (PAS domain)"/>
    <property type="match status" value="1"/>
</dbReference>
<sequence length="583" mass="63917">MPERPISLRRAAEIIGVHHSTLARAVERDDIQPVTSTPGGWNRFSRRDVERYARALEASEAARNQIDAPTVDRALSDIPKLARELTGADYAAVTVQETNGRPLRIYHDGLSSDIDWQSEELPRGRGVLGKLGHADSPLRMEDLAEHPDSYGFPDWHPPMKALLGVQVANSAGLKANLYLANSPGGRGFTDADEHQLTQLTHFAQLALDSANLYERERENRVLAESAERRFQAVIEESTVGVVIVEAGTRVLLGSSQEARRLFGHSLDLGMTLDKVNQLATLYDSNGRLVTHDELPLERALAKREMTRPQDMLFERADGSRVPVVVTAAPIGADDGGLDSAVLIFQDVTQIHEVDDAKKEFLSMITHDLRSPLATIKGMAGSLNAISKPESDIQTGLDAIDEEVDHMTELVSNILDMSRIESGTRGVEREICHMADIVHDAVRRSLNSRHGQGRSIRESIPSDLPEMYADPGQLGRVLDNLLSNAIKYAPGNVTIVNSYNGESDTIRTEVIDQGEGIPTSQHKDIFDKFYRLREGNARGREGSGLGLAICKSVIGAHGGKIGVNNNSQGGATFWFEFPRDPDQA</sequence>
<reference evidence="11" key="3">
    <citation type="submission" date="2023-06" db="EMBL/GenBank/DDBJ databases">
        <title>Pangenomics reveal diversification of enzyme families and niche specialization in globally abundant SAR202 bacteria.</title>
        <authorList>
            <person name="Saw J.H.W."/>
        </authorList>
    </citation>
    <scope>NUCLEOTIDE SEQUENCE [LARGE SCALE GENOMIC DNA]</scope>
    <source>
        <strain evidence="11">JH1073</strain>
    </source>
</reference>
<dbReference type="SUPFAM" id="SSF55781">
    <property type="entry name" value="GAF domain-like"/>
    <property type="match status" value="1"/>
</dbReference>
<evidence type="ECO:0000313" key="10">
    <source>
        <dbReference type="EMBL" id="WFG38125.1"/>
    </source>
</evidence>
<dbReference type="Gene3D" id="3.30.565.10">
    <property type="entry name" value="Histidine kinase-like ATPase, C-terminal domain"/>
    <property type="match status" value="1"/>
</dbReference>
<dbReference type="Gene3D" id="3.30.450.20">
    <property type="entry name" value="PAS domain"/>
    <property type="match status" value="1"/>
</dbReference>
<dbReference type="AlphaFoldDB" id="A0AAJ5ZBU1"/>
<dbReference type="Proteomes" id="UP001321249">
    <property type="component" value="Unassembled WGS sequence"/>
</dbReference>
<dbReference type="Proteomes" id="UP001219901">
    <property type="component" value="Chromosome"/>
</dbReference>
<dbReference type="InterPro" id="IPR003594">
    <property type="entry name" value="HATPase_dom"/>
</dbReference>
<dbReference type="SUPFAM" id="SSF47384">
    <property type="entry name" value="Homodimeric domain of signal transducing histidine kinase"/>
    <property type="match status" value="1"/>
</dbReference>
<reference evidence="10" key="2">
    <citation type="journal article" date="2023" name="Nat. Commun.">
        <title>Cultivation of marine bacteria of the SAR202 clade.</title>
        <authorList>
            <person name="Lim Y."/>
            <person name="Seo J.H."/>
            <person name="Giovannoni S.J."/>
            <person name="Kang I."/>
            <person name="Cho J.C."/>
        </authorList>
    </citation>
    <scope>NUCLEOTIDE SEQUENCE</scope>
    <source>
        <strain evidence="10">JH1073</strain>
    </source>
</reference>
<reference evidence="11 12" key="1">
    <citation type="submission" date="2019-11" db="EMBL/GenBank/DDBJ databases">
        <authorList>
            <person name="Cho J.-C."/>
        </authorList>
    </citation>
    <scope>NUCLEOTIDE SEQUENCE [LARGE SCALE GENOMIC DNA]</scope>
    <source>
        <strain evidence="10 11">JH1073</strain>
        <strain evidence="9 12">JH702</strain>
    </source>
</reference>
<feature type="domain" description="Histidine kinase" evidence="7">
    <location>
        <begin position="363"/>
        <end position="580"/>
    </location>
</feature>
<dbReference type="PRINTS" id="PR00344">
    <property type="entry name" value="BCTRLSENSOR"/>
</dbReference>
<evidence type="ECO:0000313" key="11">
    <source>
        <dbReference type="Proteomes" id="UP001219901"/>
    </source>
</evidence>
<dbReference type="GO" id="GO:0000155">
    <property type="term" value="F:phosphorelay sensor kinase activity"/>
    <property type="evidence" value="ECO:0007669"/>
    <property type="project" value="InterPro"/>
</dbReference>
<dbReference type="InterPro" id="IPR036097">
    <property type="entry name" value="HisK_dim/P_sf"/>
</dbReference>
<comment type="catalytic activity">
    <reaction evidence="1">
        <text>ATP + protein L-histidine = ADP + protein N-phospho-L-histidine.</text>
        <dbReference type="EC" id="2.7.13.3"/>
    </reaction>
</comment>
<evidence type="ECO:0000313" key="12">
    <source>
        <dbReference type="Proteomes" id="UP001321249"/>
    </source>
</evidence>
<evidence type="ECO:0000256" key="2">
    <source>
        <dbReference type="ARBA" id="ARBA00012438"/>
    </source>
</evidence>
<dbReference type="InterPro" id="IPR005467">
    <property type="entry name" value="His_kinase_dom"/>
</dbReference>
<feature type="domain" description="PAC" evidence="8">
    <location>
        <begin position="307"/>
        <end position="359"/>
    </location>
</feature>
<dbReference type="InterPro" id="IPR050736">
    <property type="entry name" value="Sensor_HK_Regulatory"/>
</dbReference>
<dbReference type="InterPro" id="IPR003018">
    <property type="entry name" value="GAF"/>
</dbReference>
<name>A0AAJ5ZBU1_9CHLR</name>
<dbReference type="InterPro" id="IPR013767">
    <property type="entry name" value="PAS_fold"/>
</dbReference>
<protein>
    <recommendedName>
        <fullName evidence="2">histidine kinase</fullName>
        <ecNumber evidence="2">2.7.13.3</ecNumber>
    </recommendedName>
</protein>
<accession>A0AAJ5ZBU1</accession>
<dbReference type="Pfam" id="PF00512">
    <property type="entry name" value="HisKA"/>
    <property type="match status" value="1"/>
</dbReference>
<evidence type="ECO:0000256" key="4">
    <source>
        <dbReference type="ARBA" id="ARBA00022679"/>
    </source>
</evidence>
<dbReference type="PROSITE" id="PS50113">
    <property type="entry name" value="PAC"/>
    <property type="match status" value="1"/>
</dbReference>
<dbReference type="EMBL" id="WMBE01000002">
    <property type="protein sequence ID" value="MDG0866697.1"/>
    <property type="molecule type" value="Genomic_DNA"/>
</dbReference>
<evidence type="ECO:0000259" key="8">
    <source>
        <dbReference type="PROSITE" id="PS50113"/>
    </source>
</evidence>
<dbReference type="InterPro" id="IPR001610">
    <property type="entry name" value="PAC"/>
</dbReference>
<dbReference type="RefSeq" id="WP_342824342.1">
    <property type="nucleotide sequence ID" value="NZ_CP046146.1"/>
</dbReference>
<dbReference type="Pfam" id="PF13185">
    <property type="entry name" value="GAF_2"/>
    <property type="match status" value="1"/>
</dbReference>
<dbReference type="SMART" id="SM00065">
    <property type="entry name" value="GAF"/>
    <property type="match status" value="1"/>
</dbReference>
<dbReference type="InterPro" id="IPR000014">
    <property type="entry name" value="PAS"/>
</dbReference>
<dbReference type="SMART" id="SM00388">
    <property type="entry name" value="HisKA"/>
    <property type="match status" value="1"/>
</dbReference>
<dbReference type="Pfam" id="PF00989">
    <property type="entry name" value="PAS"/>
    <property type="match status" value="1"/>
</dbReference>
<dbReference type="PANTHER" id="PTHR43711">
    <property type="entry name" value="TWO-COMPONENT HISTIDINE KINASE"/>
    <property type="match status" value="1"/>
</dbReference>
<dbReference type="SMART" id="SM00086">
    <property type="entry name" value="PAC"/>
    <property type="match status" value="1"/>
</dbReference>
<keyword evidence="4" id="KW-0808">Transferase</keyword>
<organism evidence="10 11">
    <name type="scientific">Candidatus Lucifugimonas marina</name>
    <dbReference type="NCBI Taxonomy" id="3038979"/>
    <lineage>
        <taxon>Bacteria</taxon>
        <taxon>Bacillati</taxon>
        <taxon>Chloroflexota</taxon>
        <taxon>Dehalococcoidia</taxon>
        <taxon>SAR202 cluster</taxon>
        <taxon>Candidatus Lucifugimonadales</taxon>
        <taxon>Candidatus Lucifugimonadaceae</taxon>
        <taxon>Candidatus Lucifugimonas</taxon>
    </lineage>
</organism>
<keyword evidence="5" id="KW-0418">Kinase</keyword>
<dbReference type="Gene3D" id="1.10.287.130">
    <property type="match status" value="1"/>
</dbReference>
<dbReference type="InterPro" id="IPR004358">
    <property type="entry name" value="Sig_transdc_His_kin-like_C"/>
</dbReference>
<dbReference type="Gene3D" id="3.30.450.40">
    <property type="match status" value="1"/>
</dbReference>
<dbReference type="EC" id="2.7.13.3" evidence="2"/>
<dbReference type="InterPro" id="IPR003661">
    <property type="entry name" value="HisK_dim/P_dom"/>
</dbReference>
<dbReference type="InterPro" id="IPR029016">
    <property type="entry name" value="GAF-like_dom_sf"/>
</dbReference>
<evidence type="ECO:0000256" key="1">
    <source>
        <dbReference type="ARBA" id="ARBA00000085"/>
    </source>
</evidence>
<dbReference type="SUPFAM" id="SSF55874">
    <property type="entry name" value="ATPase domain of HSP90 chaperone/DNA topoisomerase II/histidine kinase"/>
    <property type="match status" value="1"/>
</dbReference>
<dbReference type="EMBL" id="CP046147">
    <property type="protein sequence ID" value="WFG38125.1"/>
    <property type="molecule type" value="Genomic_DNA"/>
</dbReference>
<evidence type="ECO:0000259" key="7">
    <source>
        <dbReference type="PROSITE" id="PS50109"/>
    </source>
</evidence>
<dbReference type="FunFam" id="3.30.565.10:FF:000006">
    <property type="entry name" value="Sensor histidine kinase WalK"/>
    <property type="match status" value="1"/>
</dbReference>
<proteinExistence type="predicted"/>
<dbReference type="PANTHER" id="PTHR43711:SF1">
    <property type="entry name" value="HISTIDINE KINASE 1"/>
    <property type="match status" value="1"/>
</dbReference>
<dbReference type="CDD" id="cd00082">
    <property type="entry name" value="HisKA"/>
    <property type="match status" value="1"/>
</dbReference>
<gene>
    <name evidence="9" type="ORF">GKO46_06355</name>
    <name evidence="10" type="ORF">GKO48_00360</name>
</gene>